<sequence length="2549" mass="280494">MSSSTTTAEQLVATTMSNIKGTMLNLITTTTPQATKIDSTTTSTTTTSTSSPTSSAMPSVSSTASHHEDGEKILNVSDLSTSMQHFGVMDYCVFVLMLIVCAGIGFYFGFIEKKKKKQPNMEKRRGSEALDYLVGGRKMKVFPVSLSLVASFVSGISLLGTSTEIYVYGTQYAFILVTLALSGVISWYIFLPVFCNLQLTSTYEYFEMRFGKTIRLIGSILFSIGTLIWLPIVIYVPALAFNQVTGVNIHIITPVVCLVCIFYTCVGGLKAVIWTDVIQTVIMIGSIVFVIIKGTIDVGGFEVVFERNWNTGRIELPEMTWDPTVRTSILSMLLGTTMWFTQVSCGNQVIVQRYLSVPSVKEAKQACIIYTLGVILVHVFTFYNGLLIFANYHDCDPVTTQLAKAKDQLVPLMVMKTLEFLPGMAGLFVAGVFSAALSSLSTGLNSLAAVFLEDYIKPYRKTALSESQTAIIMRLIVVFVGVLSVALVFVVEYLGHAVLQLSATLSSVTGGPLLSLFLMGLLMPWINSRTAISGCVISFAVMSWICVRGQVALATGELIYAEKPVSTEGCTYDFEPLYTLANKTITDTMETSTKTFAQYIYTMSFTYYTAVGCAVSMIFAHLAIFIYGRNDVSKMNRKLFAPCIRRFIKSKEYETVNKEEKPVIVFDLKSDLKSSKDYNGTFEYFFVPSKGTFLNSRNYFEMRFGKSIRYFCSILFIVGTILYLPVAMYVPALTFSQVSGLGVHTITPVVCIVCTFYTCVGGLKAVVWTDAVQSFVMYGTILTICIKGTLDLGGLVEVLDRNLVGGRLIFPTASWDPTVRLSWSAILIGSVLHKIQSNDVNQMSLQRFMSLPDTGKVKQCLILFTILLMFLLFCCCYMGLLTYATYYDCDPLSTKLAQADDQLPTILVMRILGSIPGLPGLFVAGVFSAALSSLSTGLNSMACVISEDLVKPFTNLSEKQNAFLLRFIVAFFGLSCIPMVLLVEKMGTVLQLATMMGAVTMGPILGFYTTGICMPWINQRSCLLGGVVSFITLGWICIQAQMGQMSGEIRHPKLPISVEGCTYGYDNATYWERHNYTPSERNIYHLSFMWYTGMGGIIGCVVSNIACLFFGRTKAEDINHDLISPVIRKYFPEIPKETIVMTDVQDLKEKEPLYNLDFEEDNIVRKHSLDKYLEMRFDRRLRLFGSIMFLVGMILWLPISIYVPALTFNQVTGINLYTIIPIVCVVCTIYTCIGGIKGVIWTDVLQGFVMVGSLVFVAIKGTMDVGGVVEVYDRNKESGRLVAPEWTFDPTVRMGFFAVFVGGTLLKLQGTCILQPAVQRFLSLPNMVAVKKSLYAFIIGLVCLLSLCIYLGLLAFASYYDCDPISTGLVRAKDQIVPLYVMQIAGSFPGVGGLFVSGVFSAALSSLSTVLNSLSGVVLKDFVEPYRKKPFTERQTAIILRVVVLFFGVSAMALVKVVEKLGMVMQLSATVNSISTGPMLGVFTVGMTMPFVKTESVLTGCTTAALTMAYVAIRSQIDSATGVLKFPTKPVSVEGCTYEFEALNKTILSTPIPETSGSAFHHLSFLWYTGLGASITIVVALLATLYFGKQDSAEVDPKLITPILRKYMNKYKYSSVAMNINELDTELQDTYLEMRFDRRLRLFGSVMFLFGAMLWLPISIYVPALTFNQVTGINLYTIIPVVCLVCTIYTCIGGIKGVIWTDVLQGFIMVGSLAFVSIKGTIDVGGLGTVYQRNMESGRLVAPEWTFDPTVRMGFFAVFVGGTLLKLQGTCINQPAVQRFLSLGNMADVKKSLYAFIIGLVCLLGLCIYLGLLAFASYYDCDPISTGLVHAKDQIVPLYVMQIAGAFPGIAGLFVSGVFSAALSSLSTCLNSLSGVVLKDFVEPYRSQPFTERQTAIFLRAVVLIFGVSAMGLVKIVEKLGMVMQLSATVNSISIGPILGIFTVGMTMPFVKAKSVLTGCITSALFMAYIAIRSQIDSAMGVLKFPTKPVSIEGCTYEFEALNKTILSTTEPSSESAPLHHVSFLWYSAIGAVITITVSLLSTLFYGRQDSSEVDPKLITPVLRKYMNKYKYSSVAMNMNDIQADLEKPLSANYFEKRFSRRMRLFGAALFNLKTVLWLPIAVYVPALTFSQVSGIDIHTIAPMVIVICTFYTCVGGIKGVVWTDVIQSIIMFASMIVLMIKGTIDLGGLQVLWQRNLDGGRLNFPDITLDPTVRMSVLSVFVGGTFFKLQNTSINQPTIQRFMSLPNIHKIKQTLYTFSIGLTLLYMVCIYVGLLAYATYYDCDPMATGLAPARDQLVPLLVMDVLGKFPGMPGLFVAGVFSAALSSLSTYLNSLAAVTLEDLVKPYWKRDLSERATAIILRSVVIVFGLSSICLVYVVEKLGMVLQLSATLQSIVYGPMLGIFTVGMLMPWINEKSVLTGSIVAFLSMAWICINAQIANVTGTFRHPKLPISIEGCDYEFDMTKYLNSTSEYLPSQGTAIYHVSFLLYTGLGACIVLVASNVAALYFGFMDVHKVDEKVLAPWVARFLKKYKYSEVELKEFEADNTK</sequence>
<dbReference type="InterPro" id="IPR001734">
    <property type="entry name" value="Na/solute_symporter"/>
</dbReference>
<feature type="transmembrane region" description="Helical" evidence="12">
    <location>
        <begin position="2170"/>
        <end position="2194"/>
    </location>
</feature>
<evidence type="ECO:0000256" key="4">
    <source>
        <dbReference type="ARBA" id="ARBA00022475"/>
    </source>
</evidence>
<dbReference type="OrthoDB" id="6132759at2759"/>
<keyword evidence="5 12" id="KW-0812">Transmembrane</keyword>
<organism evidence="13 14">
    <name type="scientific">Lucilia cuprina</name>
    <name type="common">Green bottle fly</name>
    <name type="synonym">Australian sheep blowfly</name>
    <dbReference type="NCBI Taxonomy" id="7375"/>
    <lineage>
        <taxon>Eukaryota</taxon>
        <taxon>Metazoa</taxon>
        <taxon>Ecdysozoa</taxon>
        <taxon>Arthropoda</taxon>
        <taxon>Hexapoda</taxon>
        <taxon>Insecta</taxon>
        <taxon>Pterygota</taxon>
        <taxon>Neoptera</taxon>
        <taxon>Endopterygota</taxon>
        <taxon>Diptera</taxon>
        <taxon>Brachycera</taxon>
        <taxon>Muscomorpha</taxon>
        <taxon>Oestroidea</taxon>
        <taxon>Calliphoridae</taxon>
        <taxon>Luciliinae</taxon>
        <taxon>Lucilia</taxon>
    </lineage>
</organism>
<keyword evidence="7" id="KW-0915">Sodium</keyword>
<feature type="region of interest" description="Disordered" evidence="11">
    <location>
        <begin position="37"/>
        <end position="68"/>
    </location>
</feature>
<feature type="transmembrane region" description="Helical" evidence="12">
    <location>
        <begin position="1438"/>
        <end position="1458"/>
    </location>
</feature>
<dbReference type="GO" id="GO:0005886">
    <property type="term" value="C:plasma membrane"/>
    <property type="evidence" value="ECO:0007669"/>
    <property type="project" value="UniProtKB-SubCell"/>
</dbReference>
<feature type="transmembrane region" description="Helical" evidence="12">
    <location>
        <begin position="861"/>
        <end position="886"/>
    </location>
</feature>
<evidence type="ECO:0000256" key="7">
    <source>
        <dbReference type="ARBA" id="ARBA00023053"/>
    </source>
</evidence>
<feature type="transmembrane region" description="Helical" evidence="12">
    <location>
        <begin position="963"/>
        <end position="983"/>
    </location>
</feature>
<keyword evidence="10" id="KW-0739">Sodium transport</keyword>
<feature type="transmembrane region" description="Helical" evidence="12">
    <location>
        <begin position="425"/>
        <end position="451"/>
    </location>
</feature>
<accession>A0A0L0CPD0</accession>
<feature type="transmembrane region" description="Helical" evidence="12">
    <location>
        <begin position="2024"/>
        <end position="2047"/>
    </location>
</feature>
<feature type="transmembrane region" description="Helical" evidence="12">
    <location>
        <begin position="906"/>
        <end position="931"/>
    </location>
</feature>
<dbReference type="PROSITE" id="PS50283">
    <property type="entry name" value="NA_SOLUT_SYMP_3"/>
    <property type="match status" value="5"/>
</dbReference>
<feature type="transmembrane region" description="Helical" evidence="12">
    <location>
        <begin position="989"/>
        <end position="1010"/>
    </location>
</feature>
<comment type="subcellular location">
    <subcellularLocation>
        <location evidence="1">Cell membrane</location>
        <topology evidence="1">Multi-pass membrane protein</topology>
    </subcellularLocation>
</comment>
<feature type="transmembrane region" description="Helical" evidence="12">
    <location>
        <begin position="216"/>
        <end position="241"/>
    </location>
</feature>
<feature type="transmembrane region" description="Helical" evidence="12">
    <location>
        <begin position="746"/>
        <end position="767"/>
    </location>
</feature>
<feature type="transmembrane region" description="Helical" evidence="12">
    <location>
        <begin position="247"/>
        <end position="269"/>
    </location>
</feature>
<keyword evidence="4" id="KW-1003">Cell membrane</keyword>
<feature type="transmembrane region" description="Helical" evidence="12">
    <location>
        <begin position="1334"/>
        <end position="1360"/>
    </location>
</feature>
<evidence type="ECO:0000256" key="11">
    <source>
        <dbReference type="SAM" id="MobiDB-lite"/>
    </source>
</evidence>
<dbReference type="InterPro" id="IPR038377">
    <property type="entry name" value="Na/Glc_symporter_sf"/>
</dbReference>
<keyword evidence="8" id="KW-0406">Ion transport</keyword>
<evidence type="ECO:0000256" key="12">
    <source>
        <dbReference type="SAM" id="Phobius"/>
    </source>
</evidence>
<feature type="transmembrane region" description="Helical" evidence="12">
    <location>
        <begin position="2386"/>
        <end position="2407"/>
    </location>
</feature>
<feature type="compositionally biased region" description="Low complexity" evidence="11">
    <location>
        <begin position="39"/>
        <end position="64"/>
    </location>
</feature>
<feature type="transmembrane region" description="Helical" evidence="12">
    <location>
        <begin position="531"/>
        <end position="551"/>
    </location>
</feature>
<feature type="transmembrane region" description="Helical" evidence="12">
    <location>
        <begin position="2214"/>
        <end position="2235"/>
    </location>
</feature>
<dbReference type="Proteomes" id="UP000037069">
    <property type="component" value="Unassembled WGS sequence"/>
</dbReference>
<dbReference type="PANTHER" id="PTHR42985:SF5">
    <property type="entry name" value="FI02094P-RELATED"/>
    <property type="match status" value="1"/>
</dbReference>
<feature type="transmembrane region" description="Helical" evidence="12">
    <location>
        <begin position="1793"/>
        <end position="1819"/>
    </location>
</feature>
<feature type="transmembrane region" description="Helical" evidence="12">
    <location>
        <begin position="1956"/>
        <end position="1976"/>
    </location>
</feature>
<feature type="transmembrane region" description="Helical" evidence="12">
    <location>
        <begin position="172"/>
        <end position="195"/>
    </location>
</feature>
<feature type="transmembrane region" description="Helical" evidence="12">
    <location>
        <begin position="88"/>
        <end position="111"/>
    </location>
</feature>
<gene>
    <name evidence="13" type="ORF">FF38_10109</name>
</gene>
<dbReference type="GO" id="GO:0015293">
    <property type="term" value="F:symporter activity"/>
    <property type="evidence" value="ECO:0007669"/>
    <property type="project" value="TreeGrafter"/>
</dbReference>
<feature type="transmembrane region" description="Helical" evidence="12">
    <location>
        <begin position="1214"/>
        <end position="1233"/>
    </location>
</feature>
<comment type="similarity">
    <text evidence="2">Belongs to the sodium:solute symporter (SSF) (TC 2.A.21) family.</text>
</comment>
<evidence type="ECO:0008006" key="15">
    <source>
        <dbReference type="Google" id="ProtNLM"/>
    </source>
</evidence>
<feature type="transmembrane region" description="Helical" evidence="12">
    <location>
        <begin position="2138"/>
        <end position="2158"/>
    </location>
</feature>
<comment type="caution">
    <text evidence="13">The sequence shown here is derived from an EMBL/GenBank/DDBJ whole genome shotgun (WGS) entry which is preliminary data.</text>
</comment>
<feature type="transmembrane region" description="Helical" evidence="12">
    <location>
        <begin position="1923"/>
        <end position="1944"/>
    </location>
</feature>
<dbReference type="InterPro" id="IPR051163">
    <property type="entry name" value="Sodium:Solute_Symporter_SSF"/>
</dbReference>
<feature type="transmembrane region" description="Helical" evidence="12">
    <location>
        <begin position="707"/>
        <end position="726"/>
    </location>
</feature>
<feature type="transmembrane region" description="Helical" evidence="12">
    <location>
        <begin position="1022"/>
        <end position="1042"/>
    </location>
</feature>
<feature type="transmembrane region" description="Helical" evidence="12">
    <location>
        <begin position="1181"/>
        <end position="1202"/>
    </location>
</feature>
<dbReference type="NCBIfam" id="TIGR00813">
    <property type="entry name" value="sss"/>
    <property type="match status" value="4"/>
</dbReference>
<dbReference type="CDD" id="cd11492">
    <property type="entry name" value="SLC5sbd_NIS-SMVT"/>
    <property type="match status" value="5"/>
</dbReference>
<feature type="transmembrane region" description="Helical" evidence="12">
    <location>
        <begin position="1707"/>
        <end position="1731"/>
    </location>
</feature>
<proteinExistence type="inferred from homology"/>
<feature type="transmembrane region" description="Helical" evidence="12">
    <location>
        <begin position="1464"/>
        <end position="1485"/>
    </location>
</feature>
<feature type="transmembrane region" description="Helical" evidence="12">
    <location>
        <begin position="281"/>
        <end position="305"/>
    </location>
</feature>
<evidence type="ECO:0000256" key="6">
    <source>
        <dbReference type="ARBA" id="ARBA00022989"/>
    </source>
</evidence>
<feature type="transmembrane region" description="Helical" evidence="12">
    <location>
        <begin position="2316"/>
        <end position="2339"/>
    </location>
</feature>
<reference evidence="13 14" key="1">
    <citation type="journal article" date="2015" name="Nat. Commun.">
        <title>Lucilia cuprina genome unlocks parasitic fly biology to underpin future interventions.</title>
        <authorList>
            <person name="Anstead C.A."/>
            <person name="Korhonen P.K."/>
            <person name="Young N.D."/>
            <person name="Hall R.S."/>
            <person name="Jex A.R."/>
            <person name="Murali S.C."/>
            <person name="Hughes D.S."/>
            <person name="Lee S.F."/>
            <person name="Perry T."/>
            <person name="Stroehlein A.J."/>
            <person name="Ansell B.R."/>
            <person name="Breugelmans B."/>
            <person name="Hofmann A."/>
            <person name="Qu J."/>
            <person name="Dugan S."/>
            <person name="Lee S.L."/>
            <person name="Chao H."/>
            <person name="Dinh H."/>
            <person name="Han Y."/>
            <person name="Doddapaneni H.V."/>
            <person name="Worley K.C."/>
            <person name="Muzny D.M."/>
            <person name="Ioannidis P."/>
            <person name="Waterhouse R.M."/>
            <person name="Zdobnov E.M."/>
            <person name="James P.J."/>
            <person name="Bagnall N.H."/>
            <person name="Kotze A.C."/>
            <person name="Gibbs R.A."/>
            <person name="Richards S."/>
            <person name="Batterham P."/>
            <person name="Gasser R.B."/>
        </authorList>
    </citation>
    <scope>NUCLEOTIDE SEQUENCE [LARGE SCALE GENOMIC DNA]</scope>
    <source>
        <strain evidence="13 14">LS</strain>
        <tissue evidence="13">Full body</tissue>
    </source>
</reference>
<dbReference type="EMBL" id="JRES01000091">
    <property type="protein sequence ID" value="KNC34200.1"/>
    <property type="molecule type" value="Genomic_DNA"/>
</dbReference>
<evidence type="ECO:0000256" key="8">
    <source>
        <dbReference type="ARBA" id="ARBA00023065"/>
    </source>
</evidence>
<evidence type="ECO:0000256" key="10">
    <source>
        <dbReference type="ARBA" id="ARBA00023201"/>
    </source>
</evidence>
<dbReference type="Pfam" id="PF00474">
    <property type="entry name" value="SSF"/>
    <property type="match status" value="5"/>
</dbReference>
<dbReference type="PANTHER" id="PTHR42985">
    <property type="entry name" value="SODIUM-COUPLED MONOCARBOXYLATE TRANSPORTER"/>
    <property type="match status" value="1"/>
</dbReference>
<feature type="transmembrane region" description="Helical" evidence="12">
    <location>
        <begin position="1565"/>
        <end position="1588"/>
    </location>
</feature>
<keyword evidence="6 12" id="KW-1133">Transmembrane helix</keyword>
<feature type="transmembrane region" description="Helical" evidence="12">
    <location>
        <begin position="497"/>
        <end position="519"/>
    </location>
</feature>
<evidence type="ECO:0000313" key="14">
    <source>
        <dbReference type="Proteomes" id="UP000037069"/>
    </source>
</evidence>
<keyword evidence="9 12" id="KW-0472">Membrane</keyword>
<feature type="transmembrane region" description="Helical" evidence="12">
    <location>
        <begin position="1839"/>
        <end position="1863"/>
    </location>
</feature>
<feature type="transmembrane region" description="Helical" evidence="12">
    <location>
        <begin position="1642"/>
        <end position="1661"/>
    </location>
</feature>
<keyword evidence="14" id="KW-1185">Reference proteome</keyword>
<evidence type="ECO:0000256" key="1">
    <source>
        <dbReference type="ARBA" id="ARBA00004651"/>
    </source>
</evidence>
<dbReference type="STRING" id="7375.A0A0L0CPD0"/>
<feature type="transmembrane region" description="Helical" evidence="12">
    <location>
        <begin position="2360"/>
        <end position="2380"/>
    </location>
</feature>
<protein>
    <recommendedName>
        <fullName evidence="15">Sodium-coupled monocarboxylate transporter 1</fullName>
    </recommendedName>
</protein>
<name>A0A0L0CPD0_LUCCU</name>
<feature type="transmembrane region" description="Helical" evidence="12">
    <location>
        <begin position="2487"/>
        <end position="2511"/>
    </location>
</feature>
<evidence type="ECO:0000313" key="13">
    <source>
        <dbReference type="EMBL" id="KNC34200.1"/>
    </source>
</evidence>
<feature type="transmembrane region" description="Helical" evidence="12">
    <location>
        <begin position="325"/>
        <end position="346"/>
    </location>
</feature>
<feature type="transmembrane region" description="Helical" evidence="12">
    <location>
        <begin position="1751"/>
        <end position="1772"/>
    </location>
</feature>
<evidence type="ECO:0000256" key="5">
    <source>
        <dbReference type="ARBA" id="ARBA00022692"/>
    </source>
</evidence>
<feature type="transmembrane region" description="Helical" evidence="12">
    <location>
        <begin position="2256"/>
        <end position="2281"/>
    </location>
</feature>
<evidence type="ECO:0000256" key="3">
    <source>
        <dbReference type="ARBA" id="ARBA00022448"/>
    </source>
</evidence>
<feature type="transmembrane region" description="Helical" evidence="12">
    <location>
        <begin position="1088"/>
        <end position="1110"/>
    </location>
</feature>
<feature type="transmembrane region" description="Helical" evidence="12">
    <location>
        <begin position="1294"/>
        <end position="1314"/>
    </location>
</feature>
<evidence type="ECO:0000256" key="9">
    <source>
        <dbReference type="ARBA" id="ARBA00023136"/>
    </source>
</evidence>
<keyword evidence="3" id="KW-0813">Transport</keyword>
<evidence type="ECO:0000256" key="2">
    <source>
        <dbReference type="ARBA" id="ARBA00006434"/>
    </source>
</evidence>
<feature type="transmembrane region" description="Helical" evidence="12">
    <location>
        <begin position="1897"/>
        <end position="1917"/>
    </location>
</feature>
<feature type="transmembrane region" description="Helical" evidence="12">
    <location>
        <begin position="1380"/>
        <end position="1404"/>
    </location>
</feature>
<feature type="transmembrane region" description="Helical" evidence="12">
    <location>
        <begin position="471"/>
        <end position="491"/>
    </location>
</feature>
<feature type="transmembrane region" description="Helical" evidence="12">
    <location>
        <begin position="2419"/>
        <end position="2439"/>
    </location>
</feature>
<feature type="transmembrane region" description="Helical" evidence="12">
    <location>
        <begin position="1673"/>
        <end position="1695"/>
    </location>
</feature>
<feature type="transmembrane region" description="Helical" evidence="12">
    <location>
        <begin position="367"/>
        <end position="390"/>
    </location>
</feature>
<dbReference type="Gene3D" id="1.20.1730.10">
    <property type="entry name" value="Sodium/glucose cotransporter"/>
    <property type="match status" value="4"/>
</dbReference>
<feature type="transmembrane region" description="Helical" evidence="12">
    <location>
        <begin position="141"/>
        <end position="160"/>
    </location>
</feature>
<dbReference type="GO" id="GO:0006814">
    <property type="term" value="P:sodium ion transport"/>
    <property type="evidence" value="ECO:0007669"/>
    <property type="project" value="UniProtKB-KW"/>
</dbReference>
<dbReference type="OMA" id="DYIRPLM"/>
<feature type="transmembrane region" description="Helical" evidence="12">
    <location>
        <begin position="2105"/>
        <end position="2126"/>
    </location>
</feature>
<feature type="transmembrane region" description="Helical" evidence="12">
    <location>
        <begin position="605"/>
        <end position="628"/>
    </location>
</feature>